<dbReference type="AlphaFoldDB" id="A0A834LMF6"/>
<gene>
    <name evidence="2" type="ORF">RHSIM_Rhsim05G0207200</name>
</gene>
<dbReference type="EMBL" id="WJXA01000005">
    <property type="protein sequence ID" value="KAF7142719.1"/>
    <property type="molecule type" value="Genomic_DNA"/>
</dbReference>
<dbReference type="OrthoDB" id="1600564at2759"/>
<keyword evidence="1" id="KW-0732">Signal</keyword>
<evidence type="ECO:0000256" key="1">
    <source>
        <dbReference type="ARBA" id="ARBA00022729"/>
    </source>
</evidence>
<evidence type="ECO:0000313" key="3">
    <source>
        <dbReference type="Proteomes" id="UP000626092"/>
    </source>
</evidence>
<reference evidence="2" key="1">
    <citation type="submission" date="2019-11" db="EMBL/GenBank/DDBJ databases">
        <authorList>
            <person name="Liu Y."/>
            <person name="Hou J."/>
            <person name="Li T.-Q."/>
            <person name="Guan C.-H."/>
            <person name="Wu X."/>
            <person name="Wu H.-Z."/>
            <person name="Ling F."/>
            <person name="Zhang R."/>
            <person name="Shi X.-G."/>
            <person name="Ren J.-P."/>
            <person name="Chen E.-F."/>
            <person name="Sun J.-M."/>
        </authorList>
    </citation>
    <scope>NUCLEOTIDE SEQUENCE</scope>
    <source>
        <strain evidence="2">Adult_tree_wgs_1</strain>
        <tissue evidence="2">Leaves</tissue>
    </source>
</reference>
<dbReference type="PANTHER" id="PTHR45642:SF139">
    <property type="entry name" value="SGNH HYDROLASE-TYPE ESTERASE DOMAIN-CONTAINING PROTEIN"/>
    <property type="match status" value="1"/>
</dbReference>
<sequence>MSQQLQYFNQYKAKLQNIVGRNRATGQIKAAIFYVNAGSADFALNYFQDDFNYFDDANGPQTSSPLPEYEQILLKLIQRFIQLKAKIHLSETVSQMDCYHRDAHLRDPSFSVINPQLQSNCAPTIHRDLKAMNILLNEDVEAPITYLAKYLAVIPRTSQFKLPEPISF</sequence>
<dbReference type="Proteomes" id="UP000626092">
    <property type="component" value="Unassembled WGS sequence"/>
</dbReference>
<organism evidence="2 3">
    <name type="scientific">Rhododendron simsii</name>
    <name type="common">Sims's rhododendron</name>
    <dbReference type="NCBI Taxonomy" id="118357"/>
    <lineage>
        <taxon>Eukaryota</taxon>
        <taxon>Viridiplantae</taxon>
        <taxon>Streptophyta</taxon>
        <taxon>Embryophyta</taxon>
        <taxon>Tracheophyta</taxon>
        <taxon>Spermatophyta</taxon>
        <taxon>Magnoliopsida</taxon>
        <taxon>eudicotyledons</taxon>
        <taxon>Gunneridae</taxon>
        <taxon>Pentapetalae</taxon>
        <taxon>asterids</taxon>
        <taxon>Ericales</taxon>
        <taxon>Ericaceae</taxon>
        <taxon>Ericoideae</taxon>
        <taxon>Rhodoreae</taxon>
        <taxon>Rhododendron</taxon>
    </lineage>
</organism>
<protein>
    <submittedName>
        <fullName evidence="2">Uncharacterized protein</fullName>
    </submittedName>
</protein>
<evidence type="ECO:0000313" key="2">
    <source>
        <dbReference type="EMBL" id="KAF7142719.1"/>
    </source>
</evidence>
<accession>A0A834LMF6</accession>
<keyword evidence="3" id="KW-1185">Reference proteome</keyword>
<dbReference type="PANTHER" id="PTHR45642">
    <property type="entry name" value="GDSL ESTERASE/LIPASE EXL3"/>
    <property type="match status" value="1"/>
</dbReference>
<name>A0A834LMF6_RHOSS</name>
<dbReference type="InterPro" id="IPR050592">
    <property type="entry name" value="GDSL_lipolytic_enzyme"/>
</dbReference>
<comment type="caution">
    <text evidence="2">The sequence shown here is derived from an EMBL/GenBank/DDBJ whole genome shotgun (WGS) entry which is preliminary data.</text>
</comment>
<proteinExistence type="predicted"/>